<dbReference type="RefSeq" id="WP_169943576.1">
    <property type="nucleotide sequence ID" value="NZ_CP053015.1"/>
</dbReference>
<evidence type="ECO:0000313" key="2">
    <source>
        <dbReference type="EMBL" id="QJQ31359.1"/>
    </source>
</evidence>
<reference evidence="2 3" key="1">
    <citation type="submission" date="2020-01" db="EMBL/GenBank/DDBJ databases">
        <title>Sphingomonas sp. strain CSW-10.</title>
        <authorList>
            <person name="Chen W.-M."/>
        </authorList>
    </citation>
    <scope>NUCLEOTIDE SEQUENCE [LARGE SCALE GENOMIC DNA]</scope>
    <source>
        <strain evidence="2 3">CSW-10</strain>
    </source>
</reference>
<dbReference type="InterPro" id="IPR032710">
    <property type="entry name" value="NTF2-like_dom_sf"/>
</dbReference>
<evidence type="ECO:0000313" key="3">
    <source>
        <dbReference type="Proteomes" id="UP000503018"/>
    </source>
</evidence>
<dbReference type="InterPro" id="IPR037401">
    <property type="entry name" value="SnoaL-like"/>
</dbReference>
<proteinExistence type="predicted"/>
<dbReference type="Proteomes" id="UP000503018">
    <property type="component" value="Chromosome"/>
</dbReference>
<dbReference type="Gene3D" id="3.10.450.50">
    <property type="match status" value="1"/>
</dbReference>
<dbReference type="KEGG" id="slan:GV829_01955"/>
<dbReference type="EMBL" id="CP053015">
    <property type="protein sequence ID" value="QJQ31359.1"/>
    <property type="molecule type" value="Genomic_DNA"/>
</dbReference>
<gene>
    <name evidence="2" type="ORF">GV829_01955</name>
</gene>
<dbReference type="AlphaFoldDB" id="A0A6M4ATG2"/>
<feature type="domain" description="SnoaL-like" evidence="1">
    <location>
        <begin position="11"/>
        <end position="112"/>
    </location>
</feature>
<protein>
    <submittedName>
        <fullName evidence="2">SnoaL-like domain-containing protein</fullName>
    </submittedName>
</protein>
<evidence type="ECO:0000259" key="1">
    <source>
        <dbReference type="Pfam" id="PF12680"/>
    </source>
</evidence>
<accession>A0A6M4ATG2</accession>
<name>A0A6M4ATG2_9SPHN</name>
<keyword evidence="3" id="KW-1185">Reference proteome</keyword>
<sequence length="124" mass="13207">MSTPEQMIAAVHAYVAAFDAGDPELAVAIFADNAVVEDPIGSEPRVGTDAIRQFYTESMATGAKLHLSGPIRVAAAHAAFAMQVRLHWDGTDMVIDVIDTFAFNDEGKVTEMKAYFGPTNMSGG</sequence>
<dbReference type="Pfam" id="PF12680">
    <property type="entry name" value="SnoaL_2"/>
    <property type="match status" value="1"/>
</dbReference>
<organism evidence="2 3">
    <name type="scientific">Sphingomonas lacunae</name>
    <dbReference type="NCBI Taxonomy" id="2698828"/>
    <lineage>
        <taxon>Bacteria</taxon>
        <taxon>Pseudomonadati</taxon>
        <taxon>Pseudomonadota</taxon>
        <taxon>Alphaproteobacteria</taxon>
        <taxon>Sphingomonadales</taxon>
        <taxon>Sphingomonadaceae</taxon>
        <taxon>Sphingomonas</taxon>
    </lineage>
</organism>
<dbReference type="SUPFAM" id="SSF54427">
    <property type="entry name" value="NTF2-like"/>
    <property type="match status" value="1"/>
</dbReference>